<accession>A0A814DW21</accession>
<dbReference type="EMBL" id="CAJNOC010002954">
    <property type="protein sequence ID" value="CAF0959824.1"/>
    <property type="molecule type" value="Genomic_DNA"/>
</dbReference>
<comment type="caution">
    <text evidence="2">The sequence shown here is derived from an EMBL/GenBank/DDBJ whole genome shotgun (WGS) entry which is preliminary data.</text>
</comment>
<dbReference type="Proteomes" id="UP000663879">
    <property type="component" value="Unassembled WGS sequence"/>
</dbReference>
<proteinExistence type="predicted"/>
<evidence type="ECO:0000313" key="2">
    <source>
        <dbReference type="EMBL" id="CAF0959824.1"/>
    </source>
</evidence>
<reference evidence="2" key="1">
    <citation type="submission" date="2021-02" db="EMBL/GenBank/DDBJ databases">
        <authorList>
            <person name="Nowell W R."/>
        </authorList>
    </citation>
    <scope>NUCLEOTIDE SEQUENCE</scope>
    <source>
        <strain evidence="2">Ploen Becks lab</strain>
    </source>
</reference>
<protein>
    <submittedName>
        <fullName evidence="2">Uncharacterized protein</fullName>
    </submittedName>
</protein>
<dbReference type="OrthoDB" id="10532013at2759"/>
<evidence type="ECO:0000256" key="1">
    <source>
        <dbReference type="SAM" id="MobiDB-lite"/>
    </source>
</evidence>
<sequence>MKIIQLLDLVETKPFSSMNTKNNTSLDLERPKLLINRFVSSAQEGNLRPKTNLNIVKQAEAKNKKENSFVRTPVKDSLRERHIKEWAFKKIDLKDLLKSKEFEPKHDFEKHKKNFVVIEDDDVLLDETRQIDLSELVDTEADAEFYRQHRNSGMYKNKADAQKNILFKLLDKRLLDISKDRFKFANYVDYQKKIFIKKQILKSKSLPGLNCIALETFNPHQFDQLQDLEATLNNSRKQKKIALTASAIRKKSSIRLLKPNKTKNSNMSDDSDSDYNESFKFEINSVNLINSIKKTAEANENVNTNRSNKPLNSSMLSNQSKLNDSLTTPKKLITNFLDESMQNNFQKNDSDKMIKRESIYRFPPRRDTSRNIYKHNGEVIKSIKTPMIDYRFNNLINFIKPCYLHEDQKDINRIINDNDALKLGNRLNLEKKEKVKKLRENGERIADVARKIIESGEYTF</sequence>
<organism evidence="2 3">
    <name type="scientific">Brachionus calyciflorus</name>
    <dbReference type="NCBI Taxonomy" id="104777"/>
    <lineage>
        <taxon>Eukaryota</taxon>
        <taxon>Metazoa</taxon>
        <taxon>Spiralia</taxon>
        <taxon>Gnathifera</taxon>
        <taxon>Rotifera</taxon>
        <taxon>Eurotatoria</taxon>
        <taxon>Monogononta</taxon>
        <taxon>Pseudotrocha</taxon>
        <taxon>Ploima</taxon>
        <taxon>Brachionidae</taxon>
        <taxon>Brachionus</taxon>
    </lineage>
</organism>
<gene>
    <name evidence="2" type="ORF">OXX778_LOCUS14387</name>
</gene>
<keyword evidence="3" id="KW-1185">Reference proteome</keyword>
<name>A0A814DW21_9BILA</name>
<feature type="region of interest" description="Disordered" evidence="1">
    <location>
        <begin position="300"/>
        <end position="323"/>
    </location>
</feature>
<dbReference type="AlphaFoldDB" id="A0A814DW21"/>
<evidence type="ECO:0000313" key="3">
    <source>
        <dbReference type="Proteomes" id="UP000663879"/>
    </source>
</evidence>